<gene>
    <name evidence="1" type="ORF">CAP_8687</name>
</gene>
<proteinExistence type="predicted"/>
<reference evidence="1 2" key="1">
    <citation type="submission" date="2013-05" db="EMBL/GenBank/DDBJ databases">
        <title>Genome assembly of Chondromyces apiculatus DSM 436.</title>
        <authorList>
            <person name="Sharma G."/>
            <person name="Khatri I."/>
            <person name="Kaur C."/>
            <person name="Mayilraj S."/>
            <person name="Subramanian S."/>
        </authorList>
    </citation>
    <scope>NUCLEOTIDE SEQUENCE [LARGE SCALE GENOMIC DNA]</scope>
    <source>
        <strain evidence="1 2">DSM 436</strain>
    </source>
</reference>
<dbReference type="SUPFAM" id="SSF55961">
    <property type="entry name" value="Bet v1-like"/>
    <property type="match status" value="1"/>
</dbReference>
<evidence type="ECO:0000313" key="2">
    <source>
        <dbReference type="Proteomes" id="UP000019678"/>
    </source>
</evidence>
<dbReference type="EMBL" id="ASRX01000009">
    <property type="protein sequence ID" value="EYF07564.1"/>
    <property type="molecule type" value="Genomic_DNA"/>
</dbReference>
<dbReference type="InterPro" id="IPR019639">
    <property type="entry name" value="DUF2505"/>
</dbReference>
<organism evidence="1 2">
    <name type="scientific">Chondromyces apiculatus DSM 436</name>
    <dbReference type="NCBI Taxonomy" id="1192034"/>
    <lineage>
        <taxon>Bacteria</taxon>
        <taxon>Pseudomonadati</taxon>
        <taxon>Myxococcota</taxon>
        <taxon>Polyangia</taxon>
        <taxon>Polyangiales</taxon>
        <taxon>Polyangiaceae</taxon>
        <taxon>Chondromyces</taxon>
    </lineage>
</organism>
<sequence length="168" mass="19381">MGKFTISHEINCDAETFWKVFFDKTFNEELFKNQLGFPRYDIVEQRETDQEVFRKVVGQPKMELPGPVAKLIGPGFSYIEEGRLNRSTKVWSWKMTPSTMADKLRQEGTMRIEPVGDKKVRRVTEMTIEAKVFGVGGLIESTVEKQLREGWDHSAQFMNRWIADGKAG</sequence>
<accession>A0A017TEC3</accession>
<dbReference type="OrthoDB" id="4230002at2"/>
<evidence type="ECO:0000313" key="1">
    <source>
        <dbReference type="EMBL" id="EYF07564.1"/>
    </source>
</evidence>
<dbReference type="eggNOG" id="ENOG5032Q1U">
    <property type="taxonomic scope" value="Bacteria"/>
</dbReference>
<dbReference type="AlphaFoldDB" id="A0A017TEC3"/>
<dbReference type="Proteomes" id="UP000019678">
    <property type="component" value="Unassembled WGS sequence"/>
</dbReference>
<dbReference type="Pfam" id="PF10698">
    <property type="entry name" value="DUF2505"/>
    <property type="match status" value="1"/>
</dbReference>
<evidence type="ECO:0008006" key="3">
    <source>
        <dbReference type="Google" id="ProtNLM"/>
    </source>
</evidence>
<name>A0A017TEC3_9BACT</name>
<comment type="caution">
    <text evidence="1">The sequence shown here is derived from an EMBL/GenBank/DDBJ whole genome shotgun (WGS) entry which is preliminary data.</text>
</comment>
<keyword evidence="2" id="KW-1185">Reference proteome</keyword>
<dbReference type="RefSeq" id="WP_044237471.1">
    <property type="nucleotide sequence ID" value="NZ_ASRX01000009.1"/>
</dbReference>
<protein>
    <recommendedName>
        <fullName evidence="3">DUF2505 domain-containing protein</fullName>
    </recommendedName>
</protein>